<dbReference type="AlphaFoldDB" id="A0A4Q8AM10"/>
<gene>
    <name evidence="1" type="ORF">EV379_1246</name>
</gene>
<organism evidence="1 2">
    <name type="scientific">Microterricola gilva</name>
    <dbReference type="NCBI Taxonomy" id="393267"/>
    <lineage>
        <taxon>Bacteria</taxon>
        <taxon>Bacillati</taxon>
        <taxon>Actinomycetota</taxon>
        <taxon>Actinomycetes</taxon>
        <taxon>Micrococcales</taxon>
        <taxon>Microbacteriaceae</taxon>
        <taxon>Microterricola</taxon>
    </lineage>
</organism>
<comment type="caution">
    <text evidence="1">The sequence shown here is derived from an EMBL/GenBank/DDBJ whole genome shotgun (WGS) entry which is preliminary data.</text>
</comment>
<sequence length="143" mass="15520">MIREHFAAVKARIETDTTLAGKGYDSARLDGTGGLVRETYWILYGGGLDELDDNRFTATQRANSRGDLTYTVRAVSTTADVARSVTAKVAAKLLGFVPVVAGRKCDPIRMPPGGMDDVEDDNSVKPPMFYQDTEYVLRSSPAA</sequence>
<name>A0A4Q8AM10_9MICO</name>
<protein>
    <recommendedName>
        <fullName evidence="3">Gp37 protein</fullName>
    </recommendedName>
</protein>
<evidence type="ECO:0008006" key="3">
    <source>
        <dbReference type="Google" id="ProtNLM"/>
    </source>
</evidence>
<reference evidence="1 2" key="1">
    <citation type="submission" date="2019-02" db="EMBL/GenBank/DDBJ databases">
        <title>Sequencing the genomes of 1000 actinobacteria strains.</title>
        <authorList>
            <person name="Klenk H.-P."/>
        </authorList>
    </citation>
    <scope>NUCLEOTIDE SEQUENCE [LARGE SCALE GENOMIC DNA]</scope>
    <source>
        <strain evidence="1 2">DSM 18319</strain>
    </source>
</reference>
<keyword evidence="2" id="KW-1185">Reference proteome</keyword>
<dbReference type="RefSeq" id="WP_207226204.1">
    <property type="nucleotide sequence ID" value="NZ_SHLC01000001.1"/>
</dbReference>
<evidence type="ECO:0000313" key="1">
    <source>
        <dbReference type="EMBL" id="RZU64935.1"/>
    </source>
</evidence>
<evidence type="ECO:0000313" key="2">
    <source>
        <dbReference type="Proteomes" id="UP000291483"/>
    </source>
</evidence>
<dbReference type="EMBL" id="SHLC01000001">
    <property type="protein sequence ID" value="RZU64935.1"/>
    <property type="molecule type" value="Genomic_DNA"/>
</dbReference>
<dbReference type="Proteomes" id="UP000291483">
    <property type="component" value="Unassembled WGS sequence"/>
</dbReference>
<proteinExistence type="predicted"/>
<accession>A0A4Q8AM10</accession>